<dbReference type="PROSITE" id="PS50949">
    <property type="entry name" value="HTH_GNTR"/>
    <property type="match status" value="1"/>
</dbReference>
<gene>
    <name evidence="5" type="ORF">AKJ08_1148</name>
</gene>
<dbReference type="Gene3D" id="1.10.10.10">
    <property type="entry name" value="Winged helix-like DNA-binding domain superfamily/Winged helix DNA-binding domain"/>
    <property type="match status" value="1"/>
</dbReference>
<evidence type="ECO:0000313" key="5">
    <source>
        <dbReference type="EMBL" id="AKU90761.1"/>
    </source>
</evidence>
<dbReference type="InterPro" id="IPR036390">
    <property type="entry name" value="WH_DNA-bd_sf"/>
</dbReference>
<evidence type="ECO:0000256" key="3">
    <source>
        <dbReference type="ARBA" id="ARBA00023163"/>
    </source>
</evidence>
<dbReference type="RefSeq" id="WP_050725163.1">
    <property type="nucleotide sequence ID" value="NZ_CP012332.1"/>
</dbReference>
<dbReference type="GO" id="GO:0003677">
    <property type="term" value="F:DNA binding"/>
    <property type="evidence" value="ECO:0007669"/>
    <property type="project" value="UniProtKB-KW"/>
</dbReference>
<sequence>MDNLQPAPILHVDLDDPVPAYRQIANQIRALLVAGSFRPDDRLPTVRQLAMDLGVHHNTVAEAYRILAGEGWIESRRRHGVTVLRRSAPRATEESRLAFSSRLRELVAEAVANGLSLEEIAGELGAQARRITE</sequence>
<dbReference type="STRING" id="1391653.AKJ08_1148"/>
<organism evidence="5 6">
    <name type="scientific">Vulgatibacter incomptus</name>
    <dbReference type="NCBI Taxonomy" id="1391653"/>
    <lineage>
        <taxon>Bacteria</taxon>
        <taxon>Pseudomonadati</taxon>
        <taxon>Myxococcota</taxon>
        <taxon>Myxococcia</taxon>
        <taxon>Myxococcales</taxon>
        <taxon>Cystobacterineae</taxon>
        <taxon>Vulgatibacteraceae</taxon>
        <taxon>Vulgatibacter</taxon>
    </lineage>
</organism>
<evidence type="ECO:0000256" key="2">
    <source>
        <dbReference type="ARBA" id="ARBA00023125"/>
    </source>
</evidence>
<feature type="domain" description="HTH gntR-type" evidence="4">
    <location>
        <begin position="18"/>
        <end position="86"/>
    </location>
</feature>
<proteinExistence type="predicted"/>
<dbReference type="EMBL" id="CP012332">
    <property type="protein sequence ID" value="AKU90761.1"/>
    <property type="molecule type" value="Genomic_DNA"/>
</dbReference>
<dbReference type="CDD" id="cd07377">
    <property type="entry name" value="WHTH_GntR"/>
    <property type="match status" value="1"/>
</dbReference>
<keyword evidence="3" id="KW-0804">Transcription</keyword>
<evidence type="ECO:0000256" key="1">
    <source>
        <dbReference type="ARBA" id="ARBA00023015"/>
    </source>
</evidence>
<evidence type="ECO:0000259" key="4">
    <source>
        <dbReference type="PROSITE" id="PS50949"/>
    </source>
</evidence>
<keyword evidence="1" id="KW-0805">Transcription regulation</keyword>
<protein>
    <submittedName>
        <fullName evidence="5">Transcriptional regulator, GntR family</fullName>
    </submittedName>
</protein>
<dbReference type="AlphaFoldDB" id="A0A0K1PBI1"/>
<dbReference type="InterPro" id="IPR000524">
    <property type="entry name" value="Tscrpt_reg_HTH_GntR"/>
</dbReference>
<dbReference type="KEGG" id="vin:AKJ08_1148"/>
<dbReference type="GO" id="GO:0003700">
    <property type="term" value="F:DNA-binding transcription factor activity"/>
    <property type="evidence" value="ECO:0007669"/>
    <property type="project" value="InterPro"/>
</dbReference>
<dbReference type="SUPFAM" id="SSF46785">
    <property type="entry name" value="Winged helix' DNA-binding domain"/>
    <property type="match status" value="1"/>
</dbReference>
<dbReference type="SMART" id="SM00345">
    <property type="entry name" value="HTH_GNTR"/>
    <property type="match status" value="1"/>
</dbReference>
<dbReference type="PANTHER" id="PTHR38445:SF7">
    <property type="entry name" value="GNTR-FAMILY TRANSCRIPTIONAL REGULATOR"/>
    <property type="match status" value="1"/>
</dbReference>
<accession>A0A0K1PBI1</accession>
<dbReference type="InterPro" id="IPR036388">
    <property type="entry name" value="WH-like_DNA-bd_sf"/>
</dbReference>
<name>A0A0K1PBI1_9BACT</name>
<keyword evidence="6" id="KW-1185">Reference proteome</keyword>
<dbReference type="PANTHER" id="PTHR38445">
    <property type="entry name" value="HTH-TYPE TRANSCRIPTIONAL REPRESSOR YTRA"/>
    <property type="match status" value="1"/>
</dbReference>
<reference evidence="5 6" key="1">
    <citation type="submission" date="2015-08" db="EMBL/GenBank/DDBJ databases">
        <authorList>
            <person name="Babu N.S."/>
            <person name="Beckwith C.J."/>
            <person name="Beseler K.G."/>
            <person name="Brison A."/>
            <person name="Carone J.V."/>
            <person name="Caskin T.P."/>
            <person name="Diamond M."/>
            <person name="Durham M.E."/>
            <person name="Foxe J.M."/>
            <person name="Go M."/>
            <person name="Henderson B.A."/>
            <person name="Jones I.B."/>
            <person name="McGettigan J.A."/>
            <person name="Micheletti S.J."/>
            <person name="Nasrallah M.E."/>
            <person name="Ortiz D."/>
            <person name="Piller C.R."/>
            <person name="Privatt S.R."/>
            <person name="Schneider S.L."/>
            <person name="Sharp S."/>
            <person name="Smith T.C."/>
            <person name="Stanton J.D."/>
            <person name="Ullery H.E."/>
            <person name="Wilson R.J."/>
            <person name="Serrano M.G."/>
            <person name="Buck G."/>
            <person name="Lee V."/>
            <person name="Wang Y."/>
            <person name="Carvalho R."/>
            <person name="Voegtly L."/>
            <person name="Shi R."/>
            <person name="Duckworth R."/>
            <person name="Johnson A."/>
            <person name="Loviza R."/>
            <person name="Walstead R."/>
            <person name="Shah Z."/>
            <person name="Kiflezghi M."/>
            <person name="Wade K."/>
            <person name="Ball S.L."/>
            <person name="Bradley K.W."/>
            <person name="Asai D.J."/>
            <person name="Bowman C.A."/>
            <person name="Russell D.A."/>
            <person name="Pope W.H."/>
            <person name="Jacobs-Sera D."/>
            <person name="Hendrix R.W."/>
            <person name="Hatfull G.F."/>
        </authorList>
    </citation>
    <scope>NUCLEOTIDE SEQUENCE [LARGE SCALE GENOMIC DNA]</scope>
    <source>
        <strain evidence="5 6">DSM 27710</strain>
    </source>
</reference>
<dbReference type="Pfam" id="PF00392">
    <property type="entry name" value="GntR"/>
    <property type="match status" value="1"/>
</dbReference>
<dbReference type="Proteomes" id="UP000055590">
    <property type="component" value="Chromosome"/>
</dbReference>
<keyword evidence="2" id="KW-0238">DNA-binding</keyword>
<evidence type="ECO:0000313" key="6">
    <source>
        <dbReference type="Proteomes" id="UP000055590"/>
    </source>
</evidence>